<comment type="caution">
    <text evidence="2">The sequence shown here is derived from an EMBL/GenBank/DDBJ whole genome shotgun (WGS) entry which is preliminary data.</text>
</comment>
<dbReference type="Pfam" id="PF13302">
    <property type="entry name" value="Acetyltransf_3"/>
    <property type="match status" value="1"/>
</dbReference>
<dbReference type="Proteomes" id="UP000305233">
    <property type="component" value="Unassembled WGS sequence"/>
</dbReference>
<dbReference type="GO" id="GO:0005737">
    <property type="term" value="C:cytoplasm"/>
    <property type="evidence" value="ECO:0007669"/>
    <property type="project" value="TreeGrafter"/>
</dbReference>
<dbReference type="PROSITE" id="PS51186">
    <property type="entry name" value="GNAT"/>
    <property type="match status" value="1"/>
</dbReference>
<evidence type="ECO:0000313" key="3">
    <source>
        <dbReference type="Proteomes" id="UP000305233"/>
    </source>
</evidence>
<dbReference type="InterPro" id="IPR000182">
    <property type="entry name" value="GNAT_dom"/>
</dbReference>
<proteinExistence type="predicted"/>
<dbReference type="Gene3D" id="3.40.630.30">
    <property type="match status" value="1"/>
</dbReference>
<dbReference type="SUPFAM" id="SSF55729">
    <property type="entry name" value="Acyl-CoA N-acyltransferases (Nat)"/>
    <property type="match status" value="1"/>
</dbReference>
<dbReference type="OrthoDB" id="2061990at2"/>
<gene>
    <name evidence="2" type="ORF">E8P82_10770</name>
</gene>
<evidence type="ECO:0000313" key="2">
    <source>
        <dbReference type="EMBL" id="THJ65766.1"/>
    </source>
</evidence>
<dbReference type="PANTHER" id="PTHR43441">
    <property type="entry name" value="RIBOSOMAL-PROTEIN-SERINE ACETYLTRANSFERASE"/>
    <property type="match status" value="1"/>
</dbReference>
<keyword evidence="3" id="KW-1185">Reference proteome</keyword>
<name>A0A4S5E2Y0_9MICC</name>
<keyword evidence="2" id="KW-0808">Transferase</keyword>
<feature type="domain" description="N-acetyltransferase" evidence="1">
    <location>
        <begin position="3"/>
        <end position="155"/>
    </location>
</feature>
<evidence type="ECO:0000259" key="1">
    <source>
        <dbReference type="PROSITE" id="PS51186"/>
    </source>
</evidence>
<dbReference type="GO" id="GO:1990189">
    <property type="term" value="F:protein N-terminal-serine acetyltransferase activity"/>
    <property type="evidence" value="ECO:0007669"/>
    <property type="project" value="TreeGrafter"/>
</dbReference>
<dbReference type="InterPro" id="IPR051908">
    <property type="entry name" value="Ribosomal_N-acetyltransferase"/>
</dbReference>
<reference evidence="2 3" key="1">
    <citation type="submission" date="2019-04" db="EMBL/GenBank/DDBJ databases">
        <authorList>
            <person name="Liu Q."/>
            <person name="Xin Y.-H."/>
        </authorList>
    </citation>
    <scope>NUCLEOTIDE SEQUENCE [LARGE SCALE GENOMIC DNA]</scope>
    <source>
        <strain evidence="2 3">AM23</strain>
    </source>
</reference>
<protein>
    <submittedName>
        <fullName evidence="2">GNAT family N-acetyltransferase</fullName>
    </submittedName>
</protein>
<dbReference type="EMBL" id="SSWH01000009">
    <property type="protein sequence ID" value="THJ65766.1"/>
    <property type="molecule type" value="Genomic_DNA"/>
</dbReference>
<accession>A0A4S5E2Y0</accession>
<dbReference type="AlphaFoldDB" id="A0A4S5E2Y0"/>
<dbReference type="PANTHER" id="PTHR43441:SF10">
    <property type="entry name" value="ACETYLTRANSFERASE"/>
    <property type="match status" value="1"/>
</dbReference>
<dbReference type="RefSeq" id="WP_136454817.1">
    <property type="nucleotide sequence ID" value="NZ_SSWH01000009.1"/>
</dbReference>
<dbReference type="InterPro" id="IPR016181">
    <property type="entry name" value="Acyl_CoA_acyltransferase"/>
</dbReference>
<dbReference type="GO" id="GO:0008999">
    <property type="term" value="F:protein-N-terminal-alanine acetyltransferase activity"/>
    <property type="evidence" value="ECO:0007669"/>
    <property type="project" value="TreeGrafter"/>
</dbReference>
<organism evidence="2 3">
    <name type="scientific">Arthrobacter echini</name>
    <dbReference type="NCBI Taxonomy" id="1529066"/>
    <lineage>
        <taxon>Bacteria</taxon>
        <taxon>Bacillati</taxon>
        <taxon>Actinomycetota</taxon>
        <taxon>Actinomycetes</taxon>
        <taxon>Micrococcales</taxon>
        <taxon>Micrococcaceae</taxon>
        <taxon>Arthrobacter</taxon>
    </lineage>
</organism>
<sequence length="177" mass="19063">MTLELRPWTPDDAPALLSAYRENPDLATQFAGTELASVEDAQKYVAGHLAALPSRRTWALNVDGAVVGNVGLSNVERDHGTAWAYYWLVSAARGNGYAARALGAAAGWAFDDGLFRLELGHRVNNPASCRVATRAGFVPEGIERGKLRYGSQRFDVETHARLRTDPAPDLDAASIVG</sequence>